<organism evidence="20 21">
    <name type="scientific">Tetrabaena socialis</name>
    <dbReference type="NCBI Taxonomy" id="47790"/>
    <lineage>
        <taxon>Eukaryota</taxon>
        <taxon>Viridiplantae</taxon>
        <taxon>Chlorophyta</taxon>
        <taxon>core chlorophytes</taxon>
        <taxon>Chlorophyceae</taxon>
        <taxon>CS clade</taxon>
        <taxon>Chlamydomonadales</taxon>
        <taxon>Tetrabaenaceae</taxon>
        <taxon>Tetrabaena</taxon>
    </lineage>
</organism>
<evidence type="ECO:0000256" key="15">
    <source>
        <dbReference type="ARBA" id="ARBA00039024"/>
    </source>
</evidence>
<dbReference type="Pfam" id="PF01753">
    <property type="entry name" value="zf-MYND"/>
    <property type="match status" value="2"/>
</dbReference>
<evidence type="ECO:0000256" key="11">
    <source>
        <dbReference type="ARBA" id="ARBA00022946"/>
    </source>
</evidence>
<evidence type="ECO:0000256" key="8">
    <source>
        <dbReference type="ARBA" id="ARBA00022771"/>
    </source>
</evidence>
<evidence type="ECO:0000256" key="17">
    <source>
        <dbReference type="PROSITE-ProRule" id="PRU00134"/>
    </source>
</evidence>
<keyword evidence="10" id="KW-0862">Zinc</keyword>
<keyword evidence="12" id="KW-1133">Transmembrane helix</keyword>
<feature type="domain" description="MYND-type" evidence="19">
    <location>
        <begin position="570"/>
        <end position="621"/>
    </location>
</feature>
<dbReference type="PROSITE" id="PS01360">
    <property type="entry name" value="ZF_MYND_1"/>
    <property type="match status" value="2"/>
</dbReference>
<comment type="caution">
    <text evidence="20">The sequence shown here is derived from an EMBL/GenBank/DDBJ whole genome shotgun (WGS) entry which is preliminary data.</text>
</comment>
<evidence type="ECO:0000256" key="16">
    <source>
        <dbReference type="ARBA" id="ARBA00048889"/>
    </source>
</evidence>
<feature type="compositionally biased region" description="Gly residues" evidence="18">
    <location>
        <begin position="374"/>
        <end position="393"/>
    </location>
</feature>
<evidence type="ECO:0000256" key="13">
    <source>
        <dbReference type="ARBA" id="ARBA00023136"/>
    </source>
</evidence>
<proteinExistence type="inferred from homology"/>
<feature type="domain" description="MYND-type" evidence="19">
    <location>
        <begin position="503"/>
        <end position="554"/>
    </location>
</feature>
<dbReference type="GO" id="GO:0009507">
    <property type="term" value="C:chloroplast"/>
    <property type="evidence" value="ECO:0007669"/>
    <property type="project" value="UniProtKB-SubCell"/>
</dbReference>
<dbReference type="GO" id="GO:0016020">
    <property type="term" value="C:membrane"/>
    <property type="evidence" value="ECO:0007669"/>
    <property type="project" value="UniProtKB-SubCell"/>
</dbReference>
<dbReference type="AlphaFoldDB" id="A0A2J8A4H4"/>
<evidence type="ECO:0000256" key="14">
    <source>
        <dbReference type="ARBA" id="ARBA00024015"/>
    </source>
</evidence>
<evidence type="ECO:0000256" key="3">
    <source>
        <dbReference type="ARBA" id="ARBA00022528"/>
    </source>
</evidence>
<evidence type="ECO:0000256" key="2">
    <source>
        <dbReference type="ARBA" id="ARBA00010794"/>
    </source>
</evidence>
<comment type="similarity">
    <text evidence="2">Belongs to the polyprenol kinase family.</text>
</comment>
<keyword evidence="3" id="KW-0150">Chloroplast</keyword>
<evidence type="ECO:0000256" key="12">
    <source>
        <dbReference type="ARBA" id="ARBA00022989"/>
    </source>
</evidence>
<keyword evidence="11" id="KW-0809">Transit peptide</keyword>
<comment type="catalytic activity">
    <reaction evidence="16">
        <text>phytol + CTP = phytyl phosphate + CDP + H(+)</text>
        <dbReference type="Rhea" id="RHEA:38055"/>
        <dbReference type="ChEBI" id="CHEBI:15378"/>
        <dbReference type="ChEBI" id="CHEBI:17327"/>
        <dbReference type="ChEBI" id="CHEBI:37563"/>
        <dbReference type="ChEBI" id="CHEBI:58069"/>
        <dbReference type="ChEBI" id="CHEBI:75483"/>
        <dbReference type="EC" id="2.7.1.182"/>
    </reaction>
</comment>
<accession>A0A2J8A4H4</accession>
<evidence type="ECO:0000256" key="18">
    <source>
        <dbReference type="SAM" id="MobiDB-lite"/>
    </source>
</evidence>
<evidence type="ECO:0000259" key="19">
    <source>
        <dbReference type="PROSITE" id="PS50865"/>
    </source>
</evidence>
<evidence type="ECO:0000313" key="21">
    <source>
        <dbReference type="Proteomes" id="UP000236333"/>
    </source>
</evidence>
<keyword evidence="4" id="KW-0934">Plastid</keyword>
<name>A0A2J8A4H4_9CHLO</name>
<dbReference type="Proteomes" id="UP000236333">
    <property type="component" value="Unassembled WGS sequence"/>
</dbReference>
<dbReference type="InterPro" id="IPR002893">
    <property type="entry name" value="Znf_MYND"/>
</dbReference>
<evidence type="ECO:0000256" key="4">
    <source>
        <dbReference type="ARBA" id="ARBA00022640"/>
    </source>
</evidence>
<dbReference type="EMBL" id="PGGS01000181">
    <property type="protein sequence ID" value="PNH07414.1"/>
    <property type="molecule type" value="Genomic_DNA"/>
</dbReference>
<dbReference type="GO" id="GO:0008270">
    <property type="term" value="F:zinc ion binding"/>
    <property type="evidence" value="ECO:0007669"/>
    <property type="project" value="UniProtKB-KW"/>
</dbReference>
<keyword evidence="9" id="KW-0418">Kinase</keyword>
<comment type="pathway">
    <text evidence="14">Cofactor biosynthesis; tocopherol biosynthesis.</text>
</comment>
<dbReference type="PANTHER" id="PTHR32523">
    <property type="entry name" value="PHYTOL KINASE 1, CHLOROPLASTIC"/>
    <property type="match status" value="1"/>
</dbReference>
<sequence>MMGAALDAPANWLRVSQPLARTGAATSNDTAASLVAAKRLLPPPRRLAALAAPCARTVCAEVEAELCAPSAGAAAASAGPGGGSSASAVAVPATVRQACLSVVEQLGYLALILRTVAADEALPDLLETCGWALRAQVAVMAESGSGAAFRGGGGGHMPLRVGASQVVTALAFKLHGAGWTDLSAATQAACMQRLLLTGLMGSVDCLLRHLAAAGLRSKEERDTLGTCSLLLASTTLTSVIQAHVAAGPTCSNGHGGSVWRPQDDLGPLLSAAKLARREAELPGGVALVPNSNSNVLALPLVQDIANDLAIIGNEMAKLLAGLTQQRQRSSSNTAMLEWSAEAVVALREAIALVSVAALPILERIAVRDLRSPDGSGGGGDSDGGRGSGSGGGARDASGVRGSGGGDGRFEERLLGGQSHDDVMSTLTCSSTHGCCLFAAMMVHCLAAAGGGGSSSSSSRSPGGATAPLLAAARAAIPRRHETALWGLRDGGAGGYPPWPPRVLRLCGNPACRNFAGPAEADLPLLKCSGCKAVRYCGAACQGQHWREGGHREACQACRAGGYPSWPPRVLRLCGNPACRNFAGPAEADLPLRKCSGCRAVRYCGAGCQRQHWREGGHREACARLRAATQAAKGGG</sequence>
<keyword evidence="8 17" id="KW-0863">Zinc-finger</keyword>
<comment type="subcellular location">
    <subcellularLocation>
        <location evidence="1">Plastid</location>
        <location evidence="1">Chloroplast membrane</location>
        <topology evidence="1">Multi-pass membrane protein</topology>
    </subcellularLocation>
</comment>
<evidence type="ECO:0000256" key="10">
    <source>
        <dbReference type="ARBA" id="ARBA00022833"/>
    </source>
</evidence>
<evidence type="ECO:0000256" key="7">
    <source>
        <dbReference type="ARBA" id="ARBA00022723"/>
    </source>
</evidence>
<evidence type="ECO:0000313" key="20">
    <source>
        <dbReference type="EMBL" id="PNH07414.1"/>
    </source>
</evidence>
<dbReference type="PANTHER" id="PTHR32523:SF8">
    <property type="entry name" value="DOLICHOL KINASE"/>
    <property type="match status" value="1"/>
</dbReference>
<reference evidence="20 21" key="1">
    <citation type="journal article" date="2017" name="Mol. Biol. Evol.">
        <title>The 4-celled Tetrabaena socialis nuclear genome reveals the essential components for genetic control of cell number at the origin of multicellularity in the volvocine lineage.</title>
        <authorList>
            <person name="Featherston J."/>
            <person name="Arakaki Y."/>
            <person name="Hanschen E.R."/>
            <person name="Ferris P.J."/>
            <person name="Michod R.E."/>
            <person name="Olson B.J.S.C."/>
            <person name="Nozaki H."/>
            <person name="Durand P.M."/>
        </authorList>
    </citation>
    <scope>NUCLEOTIDE SEQUENCE [LARGE SCALE GENOMIC DNA]</scope>
    <source>
        <strain evidence="20 21">NIES-571</strain>
    </source>
</reference>
<evidence type="ECO:0000256" key="9">
    <source>
        <dbReference type="ARBA" id="ARBA00022777"/>
    </source>
</evidence>
<dbReference type="GO" id="GO:0010276">
    <property type="term" value="F:phytol kinase activity"/>
    <property type="evidence" value="ECO:0007669"/>
    <property type="project" value="UniProtKB-EC"/>
</dbReference>
<dbReference type="InterPro" id="IPR039606">
    <property type="entry name" value="Phytol/farnesol_kinase"/>
</dbReference>
<keyword evidence="6" id="KW-0812">Transmembrane</keyword>
<gene>
    <name evidence="20" type="ORF">TSOC_006128</name>
</gene>
<keyword evidence="13" id="KW-0472">Membrane</keyword>
<keyword evidence="7" id="KW-0479">Metal-binding</keyword>
<dbReference type="Gene3D" id="6.10.140.2220">
    <property type="match status" value="2"/>
</dbReference>
<keyword evidence="5" id="KW-0808">Transferase</keyword>
<dbReference type="OrthoDB" id="432970at2759"/>
<dbReference type="EC" id="2.7.1.182" evidence="15"/>
<evidence type="ECO:0000256" key="6">
    <source>
        <dbReference type="ARBA" id="ARBA00022692"/>
    </source>
</evidence>
<dbReference type="SUPFAM" id="SSF144232">
    <property type="entry name" value="HIT/MYND zinc finger-like"/>
    <property type="match status" value="2"/>
</dbReference>
<dbReference type="PROSITE" id="PS50865">
    <property type="entry name" value="ZF_MYND_2"/>
    <property type="match status" value="2"/>
</dbReference>
<feature type="region of interest" description="Disordered" evidence="18">
    <location>
        <begin position="369"/>
        <end position="412"/>
    </location>
</feature>
<keyword evidence="21" id="KW-1185">Reference proteome</keyword>
<protein>
    <recommendedName>
        <fullName evidence="15">phytol kinase</fullName>
        <ecNumber evidence="15">2.7.1.182</ecNumber>
    </recommendedName>
</protein>
<evidence type="ECO:0000256" key="1">
    <source>
        <dbReference type="ARBA" id="ARBA00004508"/>
    </source>
</evidence>
<evidence type="ECO:0000256" key="5">
    <source>
        <dbReference type="ARBA" id="ARBA00022679"/>
    </source>
</evidence>